<evidence type="ECO:0000313" key="10">
    <source>
        <dbReference type="Proteomes" id="UP001524570"/>
    </source>
</evidence>
<evidence type="ECO:0000259" key="7">
    <source>
        <dbReference type="Pfam" id="PF03135"/>
    </source>
</evidence>
<dbReference type="Gene3D" id="1.10.8.730">
    <property type="match status" value="1"/>
</dbReference>
<feature type="domain" description="TraG P-loop" evidence="8">
    <location>
        <begin position="605"/>
        <end position="751"/>
    </location>
</feature>
<accession>A0ABT1TUP5</accession>
<reference evidence="9 10" key="1">
    <citation type="submission" date="2022-07" db="EMBL/GenBank/DDBJ databases">
        <title>Methylomonas rivi sp. nov., Methylomonas rosea sp. nov., Methylomonas aureus sp. nov. and Methylomonas subterranea sp. nov., four novel methanotrophs isolated from a freshwater creek and the deep terrestrial subsurface.</title>
        <authorList>
            <person name="Abin C."/>
            <person name="Sankaranarayanan K."/>
            <person name="Garner C."/>
            <person name="Sindelar R."/>
            <person name="Kotary K."/>
            <person name="Garner R."/>
            <person name="Barclay S."/>
            <person name="Lawson P."/>
            <person name="Krumholz L."/>
        </authorList>
    </citation>
    <scope>NUCLEOTIDE SEQUENCE [LARGE SCALE GENOMIC DNA]</scope>
    <source>
        <strain evidence="9 10">WSC-7</strain>
    </source>
</reference>
<organism evidence="9 10">
    <name type="scientific">Methylomonas rosea</name>
    <dbReference type="NCBI Taxonomy" id="2952227"/>
    <lineage>
        <taxon>Bacteria</taxon>
        <taxon>Pseudomonadati</taxon>
        <taxon>Pseudomonadota</taxon>
        <taxon>Gammaproteobacteria</taxon>
        <taxon>Methylococcales</taxon>
        <taxon>Methylococcaceae</taxon>
        <taxon>Methylomonas</taxon>
    </lineage>
</organism>
<evidence type="ECO:0000256" key="1">
    <source>
        <dbReference type="ARBA" id="ARBA00006512"/>
    </source>
</evidence>
<dbReference type="SUPFAM" id="SSF52540">
    <property type="entry name" value="P-loop containing nucleoside triphosphate hydrolases"/>
    <property type="match status" value="1"/>
</dbReference>
<keyword evidence="4" id="KW-0843">Virulence</keyword>
<evidence type="ECO:0000313" key="9">
    <source>
        <dbReference type="EMBL" id="MCQ8118484.1"/>
    </source>
</evidence>
<feature type="coiled-coil region" evidence="6">
    <location>
        <begin position="149"/>
        <end position="176"/>
    </location>
</feature>
<dbReference type="PANTHER" id="PTHR30121:SF12">
    <property type="entry name" value="TYPE IV SECRETION SYSTEM PROTEIN CAGE"/>
    <property type="match status" value="1"/>
</dbReference>
<evidence type="ECO:0000256" key="3">
    <source>
        <dbReference type="ARBA" id="ARBA00022840"/>
    </source>
</evidence>
<keyword evidence="2" id="KW-0547">Nucleotide-binding</keyword>
<keyword evidence="3" id="KW-0067">ATP-binding</keyword>
<evidence type="ECO:0000256" key="4">
    <source>
        <dbReference type="ARBA" id="ARBA00023026"/>
    </source>
</evidence>
<comment type="caution">
    <text evidence="9">The sequence shown here is derived from an EMBL/GenBank/DDBJ whole genome shotgun (WGS) entry which is preliminary data.</text>
</comment>
<dbReference type="EMBL" id="JANIBL010000042">
    <property type="protein sequence ID" value="MCQ8118484.1"/>
    <property type="molecule type" value="Genomic_DNA"/>
</dbReference>
<feature type="domain" description="CagE TrbE VirB component of type IV transporter system central" evidence="7">
    <location>
        <begin position="182"/>
        <end position="395"/>
    </location>
</feature>
<dbReference type="InterPro" id="IPR027417">
    <property type="entry name" value="P-loop_NTPase"/>
</dbReference>
<sequence>MSALPDLRNYKALMREEATALHIPYTIHVNEHVVKTQNGYVMAFKLAGIGFENADDDQLNNFHERLNVFYRNLAKPNISLWQTVVRHRENAYPNGEFKPGFAHDLNEKYRQRIARETLMINDIYLAVVYRPQPGQVGQTAMSILNRINKDAIHQEQEEALEEMTKLQQHVMAALNRYDPEPLGVYQKGEHYYSTLLEYFGLLINGEWQRIALPRSPLSEVLATSRLSFGAEAIEYRTATETRVAAVLGIKEYPTPTVVGMFNGLLKAPFSFVMTQSYTFLTKPSAQSLLVNQYNRMTNIGDLARTQTEDLETAIDQISGNEIVMGDHHFTLLIQGEPFEGVKEAESPARLRELNRNIAWAKTVLGDTGMTVAREDLAIEAAFWAQLPGNFAHRTRLSPITSRNLAAMAPYHNYPVGRATGNHWGDAMAVLISNAKSNYYFSLHASDPKDASGGKKDVGHTSIYGQVGSGKTVLIGFLICMNQKLNATQIVADKDHGLEILIRAQGGCYLPIQNKQPTGFNPLQLEPTPDNIEFMNQWVQQLAYHPNQPLTVQEIKEITDAINGLLVPEIERKYRRLSRLIEFLSKSGTAAAAGIFARLSKWCEQTGGEYAWVFDNETDVTLELMNKNPLIGFDVTDFIDNKTTCTPITMYVFHLIKTLMDGRRLICWMDEFWKLLDDPAFQEFSRDGLKTARKKNAAFAFATQSVGDSLASPIARDLVEQTATKIFFPNDTAQPEEYIDILGLSEREYLLIKQELEPGSRQFLIKQGNSSVVCELDLKGFDFELDVISGRAHNVEIVRELIAEVGDDPAAWLPLFQRNQFRRMTEKVDRTQTAHPQPLESK</sequence>
<proteinExistence type="inferred from homology"/>
<evidence type="ECO:0000259" key="8">
    <source>
        <dbReference type="Pfam" id="PF19044"/>
    </source>
</evidence>
<dbReference type="RefSeq" id="WP_256607502.1">
    <property type="nucleotide sequence ID" value="NZ_JANIBL010000042.1"/>
</dbReference>
<dbReference type="InterPro" id="IPR043964">
    <property type="entry name" value="P-loop_TraG"/>
</dbReference>
<dbReference type="Proteomes" id="UP001524570">
    <property type="component" value="Unassembled WGS sequence"/>
</dbReference>
<gene>
    <name evidence="9" type="ORF">NP589_13690</name>
</gene>
<name>A0ABT1TUP5_9GAMM</name>
<keyword evidence="10" id="KW-1185">Reference proteome</keyword>
<dbReference type="PANTHER" id="PTHR30121">
    <property type="entry name" value="UNCHARACTERIZED PROTEIN YJGR-RELATED"/>
    <property type="match status" value="1"/>
</dbReference>
<keyword evidence="6" id="KW-0175">Coiled coil</keyword>
<dbReference type="Gene3D" id="3.40.50.300">
    <property type="entry name" value="P-loop containing nucleotide triphosphate hydrolases"/>
    <property type="match status" value="1"/>
</dbReference>
<dbReference type="InterPro" id="IPR004346">
    <property type="entry name" value="CagE_TrbE_VirB"/>
</dbReference>
<evidence type="ECO:0000256" key="5">
    <source>
        <dbReference type="ARBA" id="ARBA00023635"/>
    </source>
</evidence>
<evidence type="ECO:0000256" key="2">
    <source>
        <dbReference type="ARBA" id="ARBA00022741"/>
    </source>
</evidence>
<dbReference type="InterPro" id="IPR018145">
    <property type="entry name" value="CagE_TrbE_VirB_cntrl_dom"/>
</dbReference>
<comment type="similarity">
    <text evidence="1">Belongs to the TrbE/VirB4 family.</text>
</comment>
<dbReference type="NCBIfam" id="TIGR00929">
    <property type="entry name" value="VirB4_CagE"/>
    <property type="match status" value="1"/>
</dbReference>
<dbReference type="InterPro" id="IPR051162">
    <property type="entry name" value="T4SS_component"/>
</dbReference>
<evidence type="ECO:0000256" key="6">
    <source>
        <dbReference type="SAM" id="Coils"/>
    </source>
</evidence>
<dbReference type="Pfam" id="PF03135">
    <property type="entry name" value="CagE_TrbE_VirB"/>
    <property type="match status" value="1"/>
</dbReference>
<protein>
    <recommendedName>
        <fullName evidence="5">Type IV secretion system protein virB4</fullName>
    </recommendedName>
</protein>
<dbReference type="Pfam" id="PF19044">
    <property type="entry name" value="P-loop_TraG"/>
    <property type="match status" value="1"/>
</dbReference>